<evidence type="ECO:0000259" key="1">
    <source>
        <dbReference type="Pfam" id="PF01266"/>
    </source>
</evidence>
<dbReference type="InterPro" id="IPR006076">
    <property type="entry name" value="FAD-dep_OxRdtase"/>
</dbReference>
<dbReference type="SUPFAM" id="SSF51905">
    <property type="entry name" value="FAD/NAD(P)-binding domain"/>
    <property type="match status" value="1"/>
</dbReference>
<reference evidence="2 3" key="1">
    <citation type="submission" date="2019-05" db="EMBL/GenBank/DDBJ databases">
        <title>Verrucobacter flavum gen. nov., sp. nov. a new member of the family Verrucomicrobiaceae.</title>
        <authorList>
            <person name="Szuroczki S."/>
            <person name="Abbaszade G."/>
            <person name="Szabo A."/>
            <person name="Felfoldi T."/>
            <person name="Schumann P."/>
            <person name="Boka K."/>
            <person name="Keki Z."/>
            <person name="Toumi M."/>
            <person name="Toth E."/>
        </authorList>
    </citation>
    <scope>NUCLEOTIDE SEQUENCE [LARGE SCALE GENOMIC DNA]</scope>
    <source>
        <strain evidence="2 3">MG-N-17</strain>
    </source>
</reference>
<gene>
    <name evidence="2" type="ORF">FEM03_09225</name>
</gene>
<accession>A0A5R8KFJ4</accession>
<dbReference type="Gene3D" id="3.50.50.60">
    <property type="entry name" value="FAD/NAD(P)-binding domain"/>
    <property type="match status" value="1"/>
</dbReference>
<dbReference type="AlphaFoldDB" id="A0A5R8KFJ4"/>
<dbReference type="InterPro" id="IPR036188">
    <property type="entry name" value="FAD/NAD-bd_sf"/>
</dbReference>
<dbReference type="Proteomes" id="UP000306196">
    <property type="component" value="Unassembled WGS sequence"/>
</dbReference>
<dbReference type="Gene3D" id="3.30.9.10">
    <property type="entry name" value="D-Amino Acid Oxidase, subunit A, domain 2"/>
    <property type="match status" value="1"/>
</dbReference>
<comment type="caution">
    <text evidence="2">The sequence shown here is derived from an EMBL/GenBank/DDBJ whole genome shotgun (WGS) entry which is preliminary data.</text>
</comment>
<keyword evidence="3" id="KW-1185">Reference proteome</keyword>
<dbReference type="GO" id="GO:0005737">
    <property type="term" value="C:cytoplasm"/>
    <property type="evidence" value="ECO:0007669"/>
    <property type="project" value="TreeGrafter"/>
</dbReference>
<proteinExistence type="predicted"/>
<evidence type="ECO:0000313" key="2">
    <source>
        <dbReference type="EMBL" id="TLD71084.1"/>
    </source>
</evidence>
<dbReference type="PANTHER" id="PTHR13847">
    <property type="entry name" value="SARCOSINE DEHYDROGENASE-RELATED"/>
    <property type="match status" value="1"/>
</dbReference>
<sequence>MRQPILIIGQGLAGTAIAWRLWQCGIPFLIVDPNQSETCSKVAAGLITPITGMRLNLSWRIADLLPAAEHFYRDIEKQLGVGFYHSLPHSRLFKEPREIALWEKRRIDPAFIPWIDSESESESADEIADPALFHSELGGFRQQGSGWLDTLTYLEASRQFFEENTCCQQGLVNESDLDIRADTIIWHDAEFSHAILCRGWQQSASDLTPWLPFDAARGVMVDLEFESSILSRHIYNRGGWILPHSPDRWRAGSTYEFDFQRPLEDSLADLQKKLQALLRIPFTMTRPRAGVRPIIKGRQAVLGRHPANDRLLVFNGLGSKGAMKSPLLSRWLVDHLLDHQPLDEAIDIRSNL</sequence>
<dbReference type="OrthoDB" id="214253at2"/>
<feature type="domain" description="FAD dependent oxidoreductase" evidence="1">
    <location>
        <begin position="5"/>
        <end position="334"/>
    </location>
</feature>
<organism evidence="2 3">
    <name type="scientific">Phragmitibacter flavus</name>
    <dbReference type="NCBI Taxonomy" id="2576071"/>
    <lineage>
        <taxon>Bacteria</taxon>
        <taxon>Pseudomonadati</taxon>
        <taxon>Verrucomicrobiota</taxon>
        <taxon>Verrucomicrobiia</taxon>
        <taxon>Verrucomicrobiales</taxon>
        <taxon>Verrucomicrobiaceae</taxon>
        <taxon>Phragmitibacter</taxon>
    </lineage>
</organism>
<dbReference type="Pfam" id="PF01266">
    <property type="entry name" value="DAO"/>
    <property type="match status" value="1"/>
</dbReference>
<dbReference type="RefSeq" id="WP_138085913.1">
    <property type="nucleotide sequence ID" value="NZ_VAUV01000006.1"/>
</dbReference>
<evidence type="ECO:0000313" key="3">
    <source>
        <dbReference type="Proteomes" id="UP000306196"/>
    </source>
</evidence>
<protein>
    <submittedName>
        <fullName evidence="2">FAD-dependent oxidoreductase</fullName>
    </submittedName>
</protein>
<name>A0A5R8KFJ4_9BACT</name>
<dbReference type="EMBL" id="VAUV01000006">
    <property type="protein sequence ID" value="TLD71084.1"/>
    <property type="molecule type" value="Genomic_DNA"/>
</dbReference>